<dbReference type="GO" id="GO:0008270">
    <property type="term" value="F:zinc ion binding"/>
    <property type="evidence" value="ECO:0007669"/>
    <property type="project" value="InterPro"/>
</dbReference>
<dbReference type="PANTHER" id="PTHR47338">
    <property type="entry name" value="ZN(II)2CYS6 TRANSCRIPTION FACTOR (EUROFUNG)-RELATED"/>
    <property type="match status" value="1"/>
</dbReference>
<organism evidence="7 8">
    <name type="scientific">Talaromyces pinophilus</name>
    <name type="common">Penicillium pinophilum</name>
    <dbReference type="NCBI Taxonomy" id="128442"/>
    <lineage>
        <taxon>Eukaryota</taxon>
        <taxon>Fungi</taxon>
        <taxon>Dikarya</taxon>
        <taxon>Ascomycota</taxon>
        <taxon>Pezizomycotina</taxon>
        <taxon>Eurotiomycetes</taxon>
        <taxon>Eurotiomycetidae</taxon>
        <taxon>Eurotiales</taxon>
        <taxon>Trichocomaceae</taxon>
        <taxon>Talaromyces</taxon>
        <taxon>Talaromyces sect. Talaromyces</taxon>
    </lineage>
</organism>
<keyword evidence="3" id="KW-0805">Transcription regulation</keyword>
<dbReference type="PANTHER" id="PTHR47338:SF7">
    <property type="entry name" value="ZN(II)2CYS6 TRANSCRIPTION FACTOR (EUROFUNG)"/>
    <property type="match status" value="1"/>
</dbReference>
<dbReference type="EMBL" id="DF933818">
    <property type="protein sequence ID" value="GAM36938.1"/>
    <property type="molecule type" value="Genomic_DNA"/>
</dbReference>
<protein>
    <recommendedName>
        <fullName evidence="6">Xylanolytic transcriptional activator regulatory domain-containing protein</fullName>
    </recommendedName>
</protein>
<accession>A0A6V8H8D7</accession>
<proteinExistence type="predicted"/>
<dbReference type="GO" id="GO:0000981">
    <property type="term" value="F:DNA-binding transcription factor activity, RNA polymerase II-specific"/>
    <property type="evidence" value="ECO:0007669"/>
    <property type="project" value="InterPro"/>
</dbReference>
<evidence type="ECO:0000256" key="5">
    <source>
        <dbReference type="ARBA" id="ARBA00023242"/>
    </source>
</evidence>
<evidence type="ECO:0000256" key="1">
    <source>
        <dbReference type="ARBA" id="ARBA00004123"/>
    </source>
</evidence>
<feature type="domain" description="Xylanolytic transcriptional activator regulatory" evidence="6">
    <location>
        <begin position="223"/>
        <end position="294"/>
    </location>
</feature>
<gene>
    <name evidence="7" type="ORF">TCE0_022r06428</name>
</gene>
<dbReference type="InterPro" id="IPR007219">
    <property type="entry name" value="XnlR_reg_dom"/>
</dbReference>
<keyword evidence="5" id="KW-0539">Nucleus</keyword>
<evidence type="ECO:0000259" key="6">
    <source>
        <dbReference type="SMART" id="SM00906"/>
    </source>
</evidence>
<keyword evidence="4" id="KW-0804">Transcription</keyword>
<dbReference type="SMART" id="SM00906">
    <property type="entry name" value="Fungal_trans"/>
    <property type="match status" value="1"/>
</dbReference>
<name>A0A6V8H8D7_TALPI</name>
<evidence type="ECO:0000256" key="4">
    <source>
        <dbReference type="ARBA" id="ARBA00023163"/>
    </source>
</evidence>
<dbReference type="GO" id="GO:0005634">
    <property type="term" value="C:nucleus"/>
    <property type="evidence" value="ECO:0007669"/>
    <property type="project" value="UniProtKB-SubCell"/>
</dbReference>
<dbReference type="AlphaFoldDB" id="A0A6V8H8D7"/>
<reference evidence="8" key="1">
    <citation type="journal article" date="2015" name="Genome Announc.">
        <title>Draft genome sequence of Talaromyces cellulolyticus strain Y-94, a source of lignocellulosic biomass-degrading enzymes.</title>
        <authorList>
            <person name="Fujii T."/>
            <person name="Koike H."/>
            <person name="Sawayama S."/>
            <person name="Yano S."/>
            <person name="Inoue H."/>
        </authorList>
    </citation>
    <scope>NUCLEOTIDE SEQUENCE [LARGE SCALE GENOMIC DNA]</scope>
    <source>
        <strain evidence="8">Y-94</strain>
    </source>
</reference>
<dbReference type="InterPro" id="IPR050815">
    <property type="entry name" value="TF_fung"/>
</dbReference>
<keyword evidence="8" id="KW-1185">Reference proteome</keyword>
<dbReference type="Pfam" id="PF04082">
    <property type="entry name" value="Fungal_trans"/>
    <property type="match status" value="1"/>
</dbReference>
<dbReference type="Proteomes" id="UP000053095">
    <property type="component" value="Unassembled WGS sequence"/>
</dbReference>
<dbReference type="GO" id="GO:0003677">
    <property type="term" value="F:DNA binding"/>
    <property type="evidence" value="ECO:0007669"/>
    <property type="project" value="InterPro"/>
</dbReference>
<comment type="subcellular location">
    <subcellularLocation>
        <location evidence="1">Nucleus</location>
    </subcellularLocation>
</comment>
<evidence type="ECO:0000256" key="2">
    <source>
        <dbReference type="ARBA" id="ARBA00022723"/>
    </source>
</evidence>
<comment type="caution">
    <text evidence="7">The sequence shown here is derived from an EMBL/GenBank/DDBJ whole genome shotgun (WGS) entry which is preliminary data.</text>
</comment>
<dbReference type="CDD" id="cd12148">
    <property type="entry name" value="fungal_TF_MHR"/>
    <property type="match status" value="1"/>
</dbReference>
<dbReference type="GO" id="GO:0006351">
    <property type="term" value="P:DNA-templated transcription"/>
    <property type="evidence" value="ECO:0007669"/>
    <property type="project" value="InterPro"/>
</dbReference>
<evidence type="ECO:0000313" key="7">
    <source>
        <dbReference type="EMBL" id="GAM36938.1"/>
    </source>
</evidence>
<evidence type="ECO:0000313" key="8">
    <source>
        <dbReference type="Proteomes" id="UP000053095"/>
    </source>
</evidence>
<sequence>MAAAKGAETAPAIYRLPLCLDDAHGKLATIAIHAKHVAVDNTLNAIDAGPWVDYVSILIMNDGDVGLRGLWKEVKHIKRIRPQKQPRMTLDLLSQSRSYMSSLCEDNGPRLETPLLDNQLYERALANFFEQLHAIPMFSFLHRVSLVQRFQAGVTDEPVLLAITGLAFLLTDMGTSAEDDGTAYIDRAEFLASQSLEQPSVLTVQTLVLVIGHRMFCHRFSSAFTLVGVAVRLAMWLRLNVEKLEMCFLAREACRRLMWSLFVLDKMLTGGYRDFLMCSAELMRIQLPCPDRNFELDLPREEEFLLQSREQLVEREPSPWTFYIRVMHLRHDVLQFSKSAASISPTTPEDVGSHIEAMKRCLDDFASVIPPSFRFSQSNLALRAYSSELWPFLMTHLVLHSSYCILHRDRIYRTLCFPMR</sequence>
<keyword evidence="2" id="KW-0479">Metal-binding</keyword>
<evidence type="ECO:0000256" key="3">
    <source>
        <dbReference type="ARBA" id="ARBA00023015"/>
    </source>
</evidence>